<name>F0WD31_9STRA</name>
<reference evidence="1" key="2">
    <citation type="submission" date="2011-02" db="EMBL/GenBank/DDBJ databases">
        <authorList>
            <person name="MacLean D."/>
        </authorList>
    </citation>
    <scope>NUCLEOTIDE SEQUENCE</scope>
</reference>
<proteinExistence type="predicted"/>
<organism evidence="1">
    <name type="scientific">Albugo laibachii Nc14</name>
    <dbReference type="NCBI Taxonomy" id="890382"/>
    <lineage>
        <taxon>Eukaryota</taxon>
        <taxon>Sar</taxon>
        <taxon>Stramenopiles</taxon>
        <taxon>Oomycota</taxon>
        <taxon>Peronosporomycetes</taxon>
        <taxon>Albuginales</taxon>
        <taxon>Albuginaceae</taxon>
        <taxon>Albugo</taxon>
    </lineage>
</organism>
<sequence length="106" mass="12029">MTRIIVLQHARAAAGIMEQTTLVYSLVTNLLDSGWTLTQFPCHQNPFTKPEEAVFVWKTDVITTLCTTPDLLRAKKPFLKVYKLSNNLYRVQEAHTVMLDLPATIP</sequence>
<dbReference type="HOGENOM" id="CLU_2228195_0_0_1"/>
<dbReference type="EMBL" id="FR824108">
    <property type="protein sequence ID" value="CCA19103.1"/>
    <property type="molecule type" value="Genomic_DNA"/>
</dbReference>
<protein>
    <submittedName>
        <fullName evidence="1">AlNc14C63G4552 protein</fullName>
    </submittedName>
</protein>
<reference evidence="1" key="1">
    <citation type="journal article" date="2011" name="PLoS Biol.">
        <title>Gene gain and loss during evolution of obligate parasitism in the white rust pathogen of Arabidopsis thaliana.</title>
        <authorList>
            <person name="Kemen E."/>
            <person name="Gardiner A."/>
            <person name="Schultz-Larsen T."/>
            <person name="Kemen A.C."/>
            <person name="Balmuth A.L."/>
            <person name="Robert-Seilaniantz A."/>
            <person name="Bailey K."/>
            <person name="Holub E."/>
            <person name="Studholme D.J."/>
            <person name="Maclean D."/>
            <person name="Jones J.D."/>
        </authorList>
    </citation>
    <scope>NUCLEOTIDE SEQUENCE</scope>
</reference>
<dbReference type="AlphaFoldDB" id="F0WD31"/>
<accession>F0WD31</accession>
<evidence type="ECO:0000313" key="1">
    <source>
        <dbReference type="EMBL" id="CCA19103.1"/>
    </source>
</evidence>
<gene>
    <name evidence="1" type="primary">AlNc14C63G4552</name>
    <name evidence="1" type="ORF">ALNC14_052460</name>
</gene>